<keyword evidence="2" id="KW-0472">Membrane</keyword>
<dbReference type="Proteomes" id="UP001063166">
    <property type="component" value="Unassembled WGS sequence"/>
</dbReference>
<feature type="compositionally biased region" description="Basic and acidic residues" evidence="1">
    <location>
        <begin position="262"/>
        <end position="287"/>
    </location>
</feature>
<accession>A0A9P3PCM1</accession>
<dbReference type="EMBL" id="BRPK01000001">
    <property type="protein sequence ID" value="GLB33590.1"/>
    <property type="molecule type" value="Genomic_DNA"/>
</dbReference>
<dbReference type="OrthoDB" id="3197626at2759"/>
<feature type="transmembrane region" description="Helical" evidence="2">
    <location>
        <begin position="98"/>
        <end position="122"/>
    </location>
</feature>
<feature type="transmembrane region" description="Helical" evidence="2">
    <location>
        <begin position="57"/>
        <end position="78"/>
    </location>
</feature>
<proteinExistence type="predicted"/>
<feature type="transmembrane region" description="Helical" evidence="2">
    <location>
        <begin position="134"/>
        <end position="155"/>
    </location>
</feature>
<evidence type="ECO:0000313" key="4">
    <source>
        <dbReference type="Proteomes" id="UP001063166"/>
    </source>
</evidence>
<comment type="caution">
    <text evidence="3">The sequence shown here is derived from an EMBL/GenBank/DDBJ whole genome shotgun (WGS) entry which is preliminary data.</text>
</comment>
<reference evidence="3" key="1">
    <citation type="submission" date="2022-07" db="EMBL/GenBank/DDBJ databases">
        <title>The genome of Lyophyllum shimeji provides insight into the initial evolution of ectomycorrhizal fungal genome.</title>
        <authorList>
            <person name="Kobayashi Y."/>
            <person name="Shibata T."/>
            <person name="Hirakawa H."/>
            <person name="Shigenobu S."/>
            <person name="Nishiyama T."/>
            <person name="Yamada A."/>
            <person name="Hasebe M."/>
            <person name="Kawaguchi M."/>
        </authorList>
    </citation>
    <scope>NUCLEOTIDE SEQUENCE</scope>
    <source>
        <strain evidence="3">AT787</strain>
    </source>
</reference>
<feature type="region of interest" description="Disordered" evidence="1">
    <location>
        <begin position="245"/>
        <end position="296"/>
    </location>
</feature>
<keyword evidence="2" id="KW-0812">Transmembrane</keyword>
<protein>
    <submittedName>
        <fullName evidence="3">Uncharacterized protein</fullName>
    </submittedName>
</protein>
<sequence length="296" mass="32592">MLSAFIGLIISLNISTPIDCGALYTFNSWTGNMTILCASTSLMLRTVALWERQRPVIISLGLLCLAHWALLYRTMFIVKAAWDDEMGGCVLTSTSPSLLNITFFFTMGFDLIILIFTAIALLKKHSARTDLWKLLFHDGLVYFLISFSTNCIPAVLNVLNLNAPMNVIATIPAATVTSIAACRAVIRLLEFSGTSDVYVHSMSNIASSHPQIRHSMAPYVLPKSPKYALKRPEVHVTTEHITMAEFPVGSPSSAGDSPYLSKSHEHRTSSVDLQSARDTEAHSDSKSESYVFQQTV</sequence>
<dbReference type="AlphaFoldDB" id="A0A9P3PCM1"/>
<name>A0A9P3PCM1_LYOSH</name>
<evidence type="ECO:0000256" key="1">
    <source>
        <dbReference type="SAM" id="MobiDB-lite"/>
    </source>
</evidence>
<organism evidence="3 4">
    <name type="scientific">Lyophyllum shimeji</name>
    <name type="common">Hon-shimeji</name>
    <name type="synonym">Tricholoma shimeji</name>
    <dbReference type="NCBI Taxonomy" id="47721"/>
    <lineage>
        <taxon>Eukaryota</taxon>
        <taxon>Fungi</taxon>
        <taxon>Dikarya</taxon>
        <taxon>Basidiomycota</taxon>
        <taxon>Agaricomycotina</taxon>
        <taxon>Agaricomycetes</taxon>
        <taxon>Agaricomycetidae</taxon>
        <taxon>Agaricales</taxon>
        <taxon>Tricholomatineae</taxon>
        <taxon>Lyophyllaceae</taxon>
        <taxon>Lyophyllum</taxon>
    </lineage>
</organism>
<keyword evidence="4" id="KW-1185">Reference proteome</keyword>
<evidence type="ECO:0000313" key="3">
    <source>
        <dbReference type="EMBL" id="GLB33590.1"/>
    </source>
</evidence>
<evidence type="ECO:0000256" key="2">
    <source>
        <dbReference type="SAM" id="Phobius"/>
    </source>
</evidence>
<keyword evidence="2" id="KW-1133">Transmembrane helix</keyword>
<gene>
    <name evidence="3" type="ORF">LshimejAT787_0104740</name>
</gene>